<sequence length="69" mass="7906">MKVTFKSIKDNLTWVSEPHQLNSDILLRHFLTRAKPKDLNLAFTYCESTHTGTITNVQDELIGKFSLQA</sequence>
<dbReference type="Proteomes" id="UP000219336">
    <property type="component" value="Unassembled WGS sequence"/>
</dbReference>
<reference evidence="2" key="1">
    <citation type="submission" date="2016-06" db="EMBL/GenBank/DDBJ databases">
        <authorList>
            <person name="Rodrigo-Torres L."/>
            <person name="Arahal R.D."/>
            <person name="Lucena T."/>
        </authorList>
    </citation>
    <scope>NUCLEOTIDE SEQUENCE [LARGE SCALE GENOMIC DNA]</scope>
    <source>
        <strain evidence="2">CECT8203</strain>
    </source>
</reference>
<keyword evidence="2" id="KW-1185">Reference proteome</keyword>
<organism evidence="1 2">
    <name type="scientific">Vibrio thalassae</name>
    <dbReference type="NCBI Taxonomy" id="1243014"/>
    <lineage>
        <taxon>Bacteria</taxon>
        <taxon>Pseudomonadati</taxon>
        <taxon>Pseudomonadota</taxon>
        <taxon>Gammaproteobacteria</taxon>
        <taxon>Vibrionales</taxon>
        <taxon>Vibrionaceae</taxon>
        <taxon>Vibrio</taxon>
    </lineage>
</organism>
<accession>A0A240EHL8</accession>
<dbReference type="EMBL" id="OANU01000011">
    <property type="protein sequence ID" value="SNX47679.1"/>
    <property type="molecule type" value="Genomic_DNA"/>
</dbReference>
<name>A0A240EHL8_9VIBR</name>
<protein>
    <submittedName>
        <fullName evidence="1">Uncharacterized protein</fullName>
    </submittedName>
</protein>
<gene>
    <name evidence="1" type="ORF">VTH8203_01294</name>
</gene>
<evidence type="ECO:0000313" key="1">
    <source>
        <dbReference type="EMBL" id="SNX47679.1"/>
    </source>
</evidence>
<dbReference type="RefSeq" id="WP_096992925.1">
    <property type="nucleotide sequence ID" value="NZ_JBHSII010000001.1"/>
</dbReference>
<evidence type="ECO:0000313" key="2">
    <source>
        <dbReference type="Proteomes" id="UP000219336"/>
    </source>
</evidence>
<proteinExistence type="predicted"/>
<dbReference type="AlphaFoldDB" id="A0A240EHL8"/>